<dbReference type="InterPro" id="IPR001123">
    <property type="entry name" value="LeuE-type"/>
</dbReference>
<keyword evidence="8" id="KW-1185">Reference proteome</keyword>
<proteinExistence type="predicted"/>
<feature type="transmembrane region" description="Helical" evidence="6">
    <location>
        <begin position="36"/>
        <end position="58"/>
    </location>
</feature>
<keyword evidence="5 6" id="KW-0472">Membrane</keyword>
<dbReference type="EMBL" id="JACHWZ010000007">
    <property type="protein sequence ID" value="MBB3061037.1"/>
    <property type="molecule type" value="Genomic_DNA"/>
</dbReference>
<comment type="caution">
    <text evidence="7">The sequence shown here is derived from an EMBL/GenBank/DDBJ whole genome shotgun (WGS) entry which is preliminary data.</text>
</comment>
<keyword evidence="3 6" id="KW-0812">Transmembrane</keyword>
<evidence type="ECO:0000313" key="8">
    <source>
        <dbReference type="Proteomes" id="UP000535937"/>
    </source>
</evidence>
<feature type="transmembrane region" description="Helical" evidence="6">
    <location>
        <begin position="185"/>
        <end position="202"/>
    </location>
</feature>
<evidence type="ECO:0000256" key="6">
    <source>
        <dbReference type="SAM" id="Phobius"/>
    </source>
</evidence>
<dbReference type="PANTHER" id="PTHR30086:SF20">
    <property type="entry name" value="ARGININE EXPORTER PROTEIN ARGO-RELATED"/>
    <property type="match status" value="1"/>
</dbReference>
<gene>
    <name evidence="7" type="ORF">FHS09_001867</name>
</gene>
<dbReference type="Proteomes" id="UP000535937">
    <property type="component" value="Unassembled WGS sequence"/>
</dbReference>
<reference evidence="7 8" key="1">
    <citation type="submission" date="2020-08" db="EMBL/GenBank/DDBJ databases">
        <title>Genomic Encyclopedia of Type Strains, Phase III (KMG-III): the genomes of soil and plant-associated and newly described type strains.</title>
        <authorList>
            <person name="Whitman W."/>
        </authorList>
    </citation>
    <scope>NUCLEOTIDE SEQUENCE [LARGE SCALE GENOMIC DNA]</scope>
    <source>
        <strain evidence="7 8">CECT 8799</strain>
    </source>
</reference>
<keyword evidence="2" id="KW-1003">Cell membrane</keyword>
<sequence length="204" mass="20825">MSITSALALFSAMLLLAIIPGPGVVAVVARSMTSGFSHGAVTALGIVMGDYVFILLCLSGLSIIAETMGGVFTAIKYLGAAYLIWLGIKLIGSPSGVGKIEGVRETSYLSNLLIGLLTTLGNPKAILFYVSFFPTFLDMAALSIPEIFAILLVTTLSVGGVMLGYAYLAARASTLLSKSTSSRSVNLIGGGVLIGGGAVLAARA</sequence>
<evidence type="ECO:0000313" key="7">
    <source>
        <dbReference type="EMBL" id="MBB3061037.1"/>
    </source>
</evidence>
<accession>A0A7W4WB51</accession>
<feature type="transmembrane region" description="Helical" evidence="6">
    <location>
        <begin position="108"/>
        <end position="132"/>
    </location>
</feature>
<dbReference type="Pfam" id="PF01810">
    <property type="entry name" value="LysE"/>
    <property type="match status" value="1"/>
</dbReference>
<dbReference type="GO" id="GO:0005886">
    <property type="term" value="C:plasma membrane"/>
    <property type="evidence" value="ECO:0007669"/>
    <property type="project" value="UniProtKB-SubCell"/>
</dbReference>
<comment type="subcellular location">
    <subcellularLocation>
        <location evidence="1">Cell membrane</location>
        <topology evidence="1">Multi-pass membrane protein</topology>
    </subcellularLocation>
</comment>
<feature type="transmembrane region" description="Helical" evidence="6">
    <location>
        <begin position="144"/>
        <end position="165"/>
    </location>
</feature>
<protein>
    <submittedName>
        <fullName evidence="7">Threonine/homoserine/homoserine lactone efflux protein</fullName>
    </submittedName>
</protein>
<dbReference type="PANTHER" id="PTHR30086">
    <property type="entry name" value="ARGININE EXPORTER PROTEIN ARGO"/>
    <property type="match status" value="1"/>
</dbReference>
<name>A0A7W4WB51_9GAMM</name>
<organism evidence="7 8">
    <name type="scientific">Microbulbifer rhizosphaerae</name>
    <dbReference type="NCBI Taxonomy" id="1562603"/>
    <lineage>
        <taxon>Bacteria</taxon>
        <taxon>Pseudomonadati</taxon>
        <taxon>Pseudomonadota</taxon>
        <taxon>Gammaproteobacteria</taxon>
        <taxon>Cellvibrionales</taxon>
        <taxon>Microbulbiferaceae</taxon>
        <taxon>Microbulbifer</taxon>
    </lineage>
</organism>
<dbReference type="GO" id="GO:0015171">
    <property type="term" value="F:amino acid transmembrane transporter activity"/>
    <property type="evidence" value="ECO:0007669"/>
    <property type="project" value="TreeGrafter"/>
</dbReference>
<keyword evidence="4 6" id="KW-1133">Transmembrane helix</keyword>
<feature type="transmembrane region" description="Helical" evidence="6">
    <location>
        <begin position="70"/>
        <end position="88"/>
    </location>
</feature>
<dbReference type="PIRSF" id="PIRSF006324">
    <property type="entry name" value="LeuE"/>
    <property type="match status" value="1"/>
</dbReference>
<evidence type="ECO:0000256" key="5">
    <source>
        <dbReference type="ARBA" id="ARBA00023136"/>
    </source>
</evidence>
<evidence type="ECO:0000256" key="4">
    <source>
        <dbReference type="ARBA" id="ARBA00022989"/>
    </source>
</evidence>
<dbReference type="AlphaFoldDB" id="A0A7W4WB51"/>
<evidence type="ECO:0000256" key="3">
    <source>
        <dbReference type="ARBA" id="ARBA00022692"/>
    </source>
</evidence>
<evidence type="ECO:0000256" key="2">
    <source>
        <dbReference type="ARBA" id="ARBA00022475"/>
    </source>
</evidence>
<dbReference type="RefSeq" id="WP_183459064.1">
    <property type="nucleotide sequence ID" value="NZ_JACHWZ010000007.1"/>
</dbReference>
<evidence type="ECO:0000256" key="1">
    <source>
        <dbReference type="ARBA" id="ARBA00004651"/>
    </source>
</evidence>